<name>A0AAD9NEF3_9ANNE</name>
<evidence type="ECO:0000256" key="2">
    <source>
        <dbReference type="SAM" id="MobiDB-lite"/>
    </source>
</evidence>
<comment type="similarity">
    <text evidence="1">Belongs to the protein kinase superfamily. ADCK protein kinase family.</text>
</comment>
<evidence type="ECO:0000259" key="3">
    <source>
        <dbReference type="Pfam" id="PF03109"/>
    </source>
</evidence>
<dbReference type="Pfam" id="PF03109">
    <property type="entry name" value="ABC1"/>
    <property type="match status" value="3"/>
</dbReference>
<dbReference type="InterPro" id="IPR044095">
    <property type="entry name" value="ADCK2_dom"/>
</dbReference>
<keyword evidence="5" id="KW-1185">Reference proteome</keyword>
<organism evidence="4 5">
    <name type="scientific">Paralvinella palmiformis</name>
    <dbReference type="NCBI Taxonomy" id="53620"/>
    <lineage>
        <taxon>Eukaryota</taxon>
        <taxon>Metazoa</taxon>
        <taxon>Spiralia</taxon>
        <taxon>Lophotrochozoa</taxon>
        <taxon>Annelida</taxon>
        <taxon>Polychaeta</taxon>
        <taxon>Sedentaria</taxon>
        <taxon>Canalipalpata</taxon>
        <taxon>Terebellida</taxon>
        <taxon>Terebelliformia</taxon>
        <taxon>Alvinellidae</taxon>
        <taxon>Paralvinella</taxon>
    </lineage>
</organism>
<dbReference type="InterPro" id="IPR004147">
    <property type="entry name" value="ABC1_dom"/>
</dbReference>
<dbReference type="InterPro" id="IPR011009">
    <property type="entry name" value="Kinase-like_dom_sf"/>
</dbReference>
<gene>
    <name evidence="4" type="ORF">LSH36_48g06022</name>
</gene>
<dbReference type="SUPFAM" id="SSF56112">
    <property type="entry name" value="Protein kinase-like (PK-like)"/>
    <property type="match status" value="1"/>
</dbReference>
<feature type="region of interest" description="Disordered" evidence="2">
    <location>
        <begin position="164"/>
        <end position="204"/>
    </location>
</feature>
<evidence type="ECO:0000256" key="1">
    <source>
        <dbReference type="ARBA" id="ARBA00009670"/>
    </source>
</evidence>
<feature type="domain" description="ABC1 atypical kinase-like" evidence="3">
    <location>
        <begin position="318"/>
        <end position="423"/>
    </location>
</feature>
<accession>A0AAD9NEF3</accession>
<feature type="domain" description="ABC1 atypical kinase-like" evidence="3">
    <location>
        <begin position="83"/>
        <end position="127"/>
    </location>
</feature>
<comment type="caution">
    <text evidence="4">The sequence shown here is derived from an EMBL/GenBank/DDBJ whole genome shotgun (WGS) entry which is preliminary data.</text>
</comment>
<dbReference type="AlphaFoldDB" id="A0AAD9NEF3"/>
<dbReference type="EMBL" id="JAODUP010000048">
    <property type="protein sequence ID" value="KAK2165593.1"/>
    <property type="molecule type" value="Genomic_DNA"/>
</dbReference>
<proteinExistence type="inferred from homology"/>
<evidence type="ECO:0000313" key="4">
    <source>
        <dbReference type="EMBL" id="KAK2165593.1"/>
    </source>
</evidence>
<dbReference type="InterPro" id="IPR052402">
    <property type="entry name" value="ADCK_kinase"/>
</dbReference>
<sequence>MGVYTFQFPSDQDINDSDAPDAIYPIAWLNSNLKHRYWSLVLFALESLGATFIKLGQWAGTRRDLFSAEFCDMFSCLHVRTMVHSWSTTKKRIRKAFGKRWREILVRIHKKPVGSGCIAQVHKAYMRADMIPDEALVDDIIEDADEEPEIDFADGLEIVCLGSRDDNQDDSSGDICDDSSLSSRVAPSGIKTESSETAESISEPRTTDGACFEYQEQLIPVAVKVLHPGVYHAVHRDLRILSGLVWFVEKLFPSLRWLSAQECMAEFTDLLLRQIDLRMEAECLEEFNENFAEHPNEGEPITNYLLQNSDKYVPEGLKEKLASFGVDALLQMIFVDNFVHGDLHPGNILVQNANDYVPQEENKLMLVDVGDTVILSVKPTVCPVRLILLDVGITASLSEKDMINFRNVFKAVVIGDGDTVAELMLRHAKSNECKDIEAFKKELGTIVVEARKNTITLGQLQVGKLLSDVFAVLSRHRVKMESSFASVLLAIFVLEGLGRSLDPEIDILEKAKPVLLG</sequence>
<dbReference type="Proteomes" id="UP001208570">
    <property type="component" value="Unassembled WGS sequence"/>
</dbReference>
<dbReference type="GO" id="GO:0005739">
    <property type="term" value="C:mitochondrion"/>
    <property type="evidence" value="ECO:0007669"/>
    <property type="project" value="TreeGrafter"/>
</dbReference>
<reference evidence="4" key="1">
    <citation type="journal article" date="2023" name="Mol. Biol. Evol.">
        <title>Third-Generation Sequencing Reveals the Adaptive Role of the Epigenome in Three Deep-Sea Polychaetes.</title>
        <authorList>
            <person name="Perez M."/>
            <person name="Aroh O."/>
            <person name="Sun Y."/>
            <person name="Lan Y."/>
            <person name="Juniper S.K."/>
            <person name="Young C.R."/>
            <person name="Angers B."/>
            <person name="Qian P.Y."/>
        </authorList>
    </citation>
    <scope>NUCLEOTIDE SEQUENCE</scope>
    <source>
        <strain evidence="4">P08H-3</strain>
    </source>
</reference>
<feature type="domain" description="ABC1 atypical kinase-like" evidence="3">
    <location>
        <begin position="221"/>
        <end position="295"/>
    </location>
</feature>
<dbReference type="PANTHER" id="PTHR45890">
    <property type="entry name" value="AARF DOMAIN CONTAINING KINASE 2 (PREDICTED)"/>
    <property type="match status" value="1"/>
</dbReference>
<protein>
    <recommendedName>
        <fullName evidence="3">ABC1 atypical kinase-like domain-containing protein</fullName>
    </recommendedName>
</protein>
<dbReference type="PANTHER" id="PTHR45890:SF1">
    <property type="entry name" value="AARF DOMAIN CONTAINING KINASE 2"/>
    <property type="match status" value="1"/>
</dbReference>
<feature type="compositionally biased region" description="Acidic residues" evidence="2">
    <location>
        <begin position="167"/>
        <end position="177"/>
    </location>
</feature>
<dbReference type="CDD" id="cd13971">
    <property type="entry name" value="ADCK2-like"/>
    <property type="match status" value="1"/>
</dbReference>
<evidence type="ECO:0000313" key="5">
    <source>
        <dbReference type="Proteomes" id="UP001208570"/>
    </source>
</evidence>